<comment type="caution">
    <text evidence="1">The sequence shown here is derived from an EMBL/GenBank/DDBJ whole genome shotgun (WGS) entry which is preliminary data.</text>
</comment>
<dbReference type="InterPro" id="IPR007804">
    <property type="entry name" value="GvpG"/>
</dbReference>
<organism evidence="1 2">
    <name type="scientific">Saccharopolyspora terrae</name>
    <dbReference type="NCBI Taxonomy" id="2530384"/>
    <lineage>
        <taxon>Bacteria</taxon>
        <taxon>Bacillati</taxon>
        <taxon>Actinomycetota</taxon>
        <taxon>Actinomycetes</taxon>
        <taxon>Pseudonocardiales</taxon>
        <taxon>Pseudonocardiaceae</taxon>
        <taxon>Saccharopolyspora</taxon>
    </lineage>
</organism>
<dbReference type="Pfam" id="PF05120">
    <property type="entry name" value="GvpG"/>
    <property type="match status" value="1"/>
</dbReference>
<keyword evidence="2" id="KW-1185">Reference proteome</keyword>
<accession>A0A4R4VPS1</accession>
<dbReference type="EMBL" id="SMKS01000030">
    <property type="protein sequence ID" value="TDD04494.1"/>
    <property type="molecule type" value="Genomic_DNA"/>
</dbReference>
<dbReference type="AlphaFoldDB" id="A0A4R4VPS1"/>
<evidence type="ECO:0008006" key="3">
    <source>
        <dbReference type="Google" id="ProtNLM"/>
    </source>
</evidence>
<evidence type="ECO:0000313" key="1">
    <source>
        <dbReference type="EMBL" id="TDD04494.1"/>
    </source>
</evidence>
<protein>
    <recommendedName>
        <fullName evidence="3">Gas vesicle protein</fullName>
    </recommendedName>
</protein>
<dbReference type="OrthoDB" id="3541554at2"/>
<dbReference type="RefSeq" id="WP_132676199.1">
    <property type="nucleotide sequence ID" value="NZ_SMKS01000030.1"/>
</dbReference>
<dbReference type="Proteomes" id="UP000295674">
    <property type="component" value="Unassembled WGS sequence"/>
</dbReference>
<name>A0A4R4VPS1_9PSEU</name>
<proteinExistence type="predicted"/>
<sequence length="81" mass="9121">MGLITAFLDLPLKPARATVWVAERLKEAAEAEYYDPAVVRNELAKVEDAHAAGELTDEQRDDLQRALLDRLVEAQNRTEET</sequence>
<evidence type="ECO:0000313" key="2">
    <source>
        <dbReference type="Proteomes" id="UP000295674"/>
    </source>
</evidence>
<gene>
    <name evidence="1" type="ORF">E1181_17800</name>
</gene>
<reference evidence="1 2" key="1">
    <citation type="submission" date="2019-03" db="EMBL/GenBank/DDBJ databases">
        <title>Draft genome sequences of novel Actinobacteria.</title>
        <authorList>
            <person name="Sahin N."/>
            <person name="Ay H."/>
            <person name="Saygin H."/>
        </authorList>
    </citation>
    <scope>NUCLEOTIDE SEQUENCE [LARGE SCALE GENOMIC DNA]</scope>
    <source>
        <strain evidence="1 2">16K309</strain>
    </source>
</reference>